<reference evidence="14" key="1">
    <citation type="submission" date="2022-11" db="UniProtKB">
        <authorList>
            <consortium name="WormBaseParasite"/>
        </authorList>
    </citation>
    <scope>IDENTIFICATION</scope>
</reference>
<evidence type="ECO:0000256" key="10">
    <source>
        <dbReference type="ARBA" id="ARBA00048679"/>
    </source>
</evidence>
<dbReference type="InterPro" id="IPR008266">
    <property type="entry name" value="Tyr_kinase_AS"/>
</dbReference>
<dbReference type="Proteomes" id="UP000887574">
    <property type="component" value="Unplaced"/>
</dbReference>
<dbReference type="GO" id="GO:0008033">
    <property type="term" value="P:tRNA processing"/>
    <property type="evidence" value="ECO:0007669"/>
    <property type="project" value="UniProtKB-KW"/>
</dbReference>
<dbReference type="GO" id="GO:0005634">
    <property type="term" value="C:nucleus"/>
    <property type="evidence" value="ECO:0007669"/>
    <property type="project" value="TreeGrafter"/>
</dbReference>
<evidence type="ECO:0000256" key="8">
    <source>
        <dbReference type="ARBA" id="ARBA00022840"/>
    </source>
</evidence>
<evidence type="ECO:0000256" key="5">
    <source>
        <dbReference type="ARBA" id="ARBA00022694"/>
    </source>
</evidence>
<dbReference type="EC" id="2.7.11.1" evidence="2"/>
<keyword evidence="6" id="KW-0547">Nucleotide-binding</keyword>
<name>A0A915CZ44_9BILA</name>
<dbReference type="PROSITE" id="PS50011">
    <property type="entry name" value="PROTEIN_KINASE_DOM"/>
    <property type="match status" value="1"/>
</dbReference>
<keyword evidence="13" id="KW-1185">Reference proteome</keyword>
<evidence type="ECO:0000256" key="1">
    <source>
        <dbReference type="ARBA" id="ARBA00010630"/>
    </source>
</evidence>
<dbReference type="InterPro" id="IPR022495">
    <property type="entry name" value="Bud32"/>
</dbReference>
<organism evidence="13 14">
    <name type="scientific">Ditylenchus dipsaci</name>
    <dbReference type="NCBI Taxonomy" id="166011"/>
    <lineage>
        <taxon>Eukaryota</taxon>
        <taxon>Metazoa</taxon>
        <taxon>Ecdysozoa</taxon>
        <taxon>Nematoda</taxon>
        <taxon>Chromadorea</taxon>
        <taxon>Rhabditida</taxon>
        <taxon>Tylenchina</taxon>
        <taxon>Tylenchomorpha</taxon>
        <taxon>Sphaerularioidea</taxon>
        <taxon>Anguinidae</taxon>
        <taxon>Anguininae</taxon>
        <taxon>Ditylenchus</taxon>
    </lineage>
</organism>
<keyword evidence="4" id="KW-0808">Transferase</keyword>
<sequence length="393" mass="44561">MYVVRVNLHTISTTLAAEHRLLPFLIAANSVNYGRPCKLTCAEALAAGLYIVNEVKAAERLMQVFSWGPTFLKLNAEALEIYRQCKDSKEVIQRQQQYMDRMEEEARLERLKPMDLPPTYSTSEEEESDDEPEETNTNKSSSKDQDAQETALVEPFKIDEIVLPDYDSCRQAQYLVKQGQRHQRFSKSYRYPALDKSLNKSRTKAEVKAVRKCQELGISVPAIYFVNSAKNEIVYEYIDGGLTVKDFIEQQRASLDATQFEKAIRQLGEALGKLVAQIHDADIIHGDLTTSNILLRPQNADSTISTTSIQITGQQMVLIDFGLAQISAQPEDKGVDLYVLQRAIKSSHADVDYVMPEVLKAYRQFANSSDKAKLVLNRLEEIRLRGRKRDMIG</sequence>
<evidence type="ECO:0000256" key="3">
    <source>
        <dbReference type="ARBA" id="ARBA00022527"/>
    </source>
</evidence>
<evidence type="ECO:0000256" key="9">
    <source>
        <dbReference type="ARBA" id="ARBA00047899"/>
    </source>
</evidence>
<keyword evidence="7" id="KW-0418">Kinase</keyword>
<proteinExistence type="inferred from homology"/>
<accession>A0A915CZ44</accession>
<dbReference type="AlphaFoldDB" id="A0A915CZ44"/>
<feature type="region of interest" description="Disordered" evidence="11">
    <location>
        <begin position="106"/>
        <end position="149"/>
    </location>
</feature>
<dbReference type="PROSITE" id="PS00109">
    <property type="entry name" value="PROTEIN_KINASE_TYR"/>
    <property type="match status" value="1"/>
</dbReference>
<dbReference type="GO" id="GO:0005829">
    <property type="term" value="C:cytosol"/>
    <property type="evidence" value="ECO:0007669"/>
    <property type="project" value="TreeGrafter"/>
</dbReference>
<keyword evidence="3" id="KW-0723">Serine/threonine-protein kinase</keyword>
<dbReference type="InterPro" id="IPR007177">
    <property type="entry name" value="Tsr3_C"/>
</dbReference>
<dbReference type="NCBIfam" id="TIGR03724">
    <property type="entry name" value="arch_bud32"/>
    <property type="match status" value="1"/>
</dbReference>
<comment type="catalytic activity">
    <reaction evidence="10">
        <text>L-seryl-[protein] + ATP = O-phospho-L-seryl-[protein] + ADP + H(+)</text>
        <dbReference type="Rhea" id="RHEA:17989"/>
        <dbReference type="Rhea" id="RHEA-COMP:9863"/>
        <dbReference type="Rhea" id="RHEA-COMP:11604"/>
        <dbReference type="ChEBI" id="CHEBI:15378"/>
        <dbReference type="ChEBI" id="CHEBI:29999"/>
        <dbReference type="ChEBI" id="CHEBI:30616"/>
        <dbReference type="ChEBI" id="CHEBI:83421"/>
        <dbReference type="ChEBI" id="CHEBI:456216"/>
        <dbReference type="EC" id="2.7.11.1"/>
    </reaction>
</comment>
<keyword evidence="5" id="KW-0819">tRNA processing</keyword>
<evidence type="ECO:0000256" key="6">
    <source>
        <dbReference type="ARBA" id="ARBA00022741"/>
    </source>
</evidence>
<dbReference type="Gene3D" id="1.10.510.10">
    <property type="entry name" value="Transferase(Phosphotransferase) domain 1"/>
    <property type="match status" value="1"/>
</dbReference>
<dbReference type="GO" id="GO:0000408">
    <property type="term" value="C:EKC/KEOPS complex"/>
    <property type="evidence" value="ECO:0007669"/>
    <property type="project" value="TreeGrafter"/>
</dbReference>
<dbReference type="PANTHER" id="PTHR12209">
    <property type="entry name" value="NON-SPECIFIC SERINE/THREONINE PROTEIN KINASE"/>
    <property type="match status" value="1"/>
</dbReference>
<evidence type="ECO:0000256" key="7">
    <source>
        <dbReference type="ARBA" id="ARBA00022777"/>
    </source>
</evidence>
<dbReference type="Pfam" id="PF04034">
    <property type="entry name" value="Ribo_biogen_C"/>
    <property type="match status" value="1"/>
</dbReference>
<dbReference type="Gene3D" id="3.30.200.20">
    <property type="entry name" value="Phosphorylase Kinase, domain 1"/>
    <property type="match status" value="1"/>
</dbReference>
<evidence type="ECO:0000256" key="4">
    <source>
        <dbReference type="ARBA" id="ARBA00022679"/>
    </source>
</evidence>
<evidence type="ECO:0000313" key="13">
    <source>
        <dbReference type="Proteomes" id="UP000887574"/>
    </source>
</evidence>
<feature type="domain" description="Protein kinase" evidence="12">
    <location>
        <begin position="147"/>
        <end position="393"/>
    </location>
</feature>
<dbReference type="PANTHER" id="PTHR12209:SF0">
    <property type="entry name" value="EKC_KEOPS COMPLEX SUBUNIT TP53RK"/>
    <property type="match status" value="1"/>
</dbReference>
<comment type="catalytic activity">
    <reaction evidence="9">
        <text>L-threonyl-[protein] + ATP = O-phospho-L-threonyl-[protein] + ADP + H(+)</text>
        <dbReference type="Rhea" id="RHEA:46608"/>
        <dbReference type="Rhea" id="RHEA-COMP:11060"/>
        <dbReference type="Rhea" id="RHEA-COMP:11605"/>
        <dbReference type="ChEBI" id="CHEBI:15378"/>
        <dbReference type="ChEBI" id="CHEBI:30013"/>
        <dbReference type="ChEBI" id="CHEBI:30616"/>
        <dbReference type="ChEBI" id="CHEBI:61977"/>
        <dbReference type="ChEBI" id="CHEBI:456216"/>
        <dbReference type="EC" id="2.7.11.1"/>
    </reaction>
</comment>
<evidence type="ECO:0000256" key="11">
    <source>
        <dbReference type="SAM" id="MobiDB-lite"/>
    </source>
</evidence>
<dbReference type="Pfam" id="PF06293">
    <property type="entry name" value="Kdo"/>
    <property type="match status" value="1"/>
</dbReference>
<feature type="compositionally biased region" description="Acidic residues" evidence="11">
    <location>
        <begin position="123"/>
        <end position="134"/>
    </location>
</feature>
<dbReference type="GO" id="GO:0004674">
    <property type="term" value="F:protein serine/threonine kinase activity"/>
    <property type="evidence" value="ECO:0007669"/>
    <property type="project" value="UniProtKB-KW"/>
</dbReference>
<evidence type="ECO:0000259" key="12">
    <source>
        <dbReference type="PROSITE" id="PS50011"/>
    </source>
</evidence>
<comment type="similarity">
    <text evidence="1">Belongs to the protein kinase superfamily. BUD32 family.</text>
</comment>
<dbReference type="InterPro" id="IPR011009">
    <property type="entry name" value="Kinase-like_dom_sf"/>
</dbReference>
<dbReference type="SUPFAM" id="SSF56112">
    <property type="entry name" value="Protein kinase-like (PK-like)"/>
    <property type="match status" value="1"/>
</dbReference>
<dbReference type="WBParaSite" id="jg14202">
    <property type="protein sequence ID" value="jg14202"/>
    <property type="gene ID" value="jg14202"/>
</dbReference>
<dbReference type="GO" id="GO:0070525">
    <property type="term" value="P:tRNA threonylcarbamoyladenosine metabolic process"/>
    <property type="evidence" value="ECO:0007669"/>
    <property type="project" value="TreeGrafter"/>
</dbReference>
<protein>
    <recommendedName>
        <fullName evidence="2">non-specific serine/threonine protein kinase</fullName>
        <ecNumber evidence="2">2.7.11.1</ecNumber>
    </recommendedName>
</protein>
<dbReference type="GO" id="GO:0005524">
    <property type="term" value="F:ATP binding"/>
    <property type="evidence" value="ECO:0007669"/>
    <property type="project" value="UniProtKB-KW"/>
</dbReference>
<evidence type="ECO:0000313" key="14">
    <source>
        <dbReference type="WBParaSite" id="jg14202"/>
    </source>
</evidence>
<keyword evidence="8" id="KW-0067">ATP-binding</keyword>
<dbReference type="InterPro" id="IPR000719">
    <property type="entry name" value="Prot_kinase_dom"/>
</dbReference>
<evidence type="ECO:0000256" key="2">
    <source>
        <dbReference type="ARBA" id="ARBA00012513"/>
    </source>
</evidence>